<organism evidence="1 2">
    <name type="scientific">Tindallia magadiensis</name>
    <dbReference type="NCBI Taxonomy" id="69895"/>
    <lineage>
        <taxon>Bacteria</taxon>
        <taxon>Bacillati</taxon>
        <taxon>Bacillota</taxon>
        <taxon>Clostridia</taxon>
        <taxon>Peptostreptococcales</taxon>
        <taxon>Tindalliaceae</taxon>
        <taxon>Tindallia</taxon>
    </lineage>
</organism>
<dbReference type="EMBL" id="FOQA01000017">
    <property type="protein sequence ID" value="SFI40024.1"/>
    <property type="molecule type" value="Genomic_DNA"/>
</dbReference>
<sequence>KTPSGDLTEPPVSRASKQAALWLAILPYGEYISLILELINEQLFERPIYQEFRITQAGITIDFHRESRLHYPAVFTSQVRNADNFYTPTLDEKGEPIRALVKNAGVKVHRRRGYLQDRGDYLRIAMSLLPLPEDTTALLEGLSEEEQALLMDIQPMPYTIHRDYGFTINNIPYYFDGTIDSGGSW</sequence>
<keyword evidence="2" id="KW-1185">Reference proteome</keyword>
<gene>
    <name evidence="1" type="ORF">SAMN05192551_11716</name>
</gene>
<feature type="non-terminal residue" evidence="1">
    <location>
        <position position="1"/>
    </location>
</feature>
<dbReference type="AlphaFoldDB" id="A0A1I3HWD4"/>
<dbReference type="Proteomes" id="UP000199287">
    <property type="component" value="Unassembled WGS sequence"/>
</dbReference>
<evidence type="ECO:0000313" key="2">
    <source>
        <dbReference type="Proteomes" id="UP000199287"/>
    </source>
</evidence>
<reference evidence="2" key="1">
    <citation type="submission" date="2016-10" db="EMBL/GenBank/DDBJ databases">
        <authorList>
            <person name="Varghese N."/>
            <person name="Submissions S."/>
        </authorList>
    </citation>
    <scope>NUCLEOTIDE SEQUENCE [LARGE SCALE GENOMIC DNA]</scope>
    <source>
        <strain evidence="2">Z-7934</strain>
    </source>
</reference>
<dbReference type="RefSeq" id="WP_177208946.1">
    <property type="nucleotide sequence ID" value="NZ_FOQA01000017.1"/>
</dbReference>
<name>A0A1I3HWD4_9FIRM</name>
<protein>
    <submittedName>
        <fullName evidence="1">Uncharacterized protein</fullName>
    </submittedName>
</protein>
<proteinExistence type="predicted"/>
<accession>A0A1I3HWD4</accession>
<evidence type="ECO:0000313" key="1">
    <source>
        <dbReference type="EMBL" id="SFI40024.1"/>
    </source>
</evidence>